<dbReference type="PANTHER" id="PTHR45947:SF3">
    <property type="entry name" value="SULFOQUINOVOSYL TRANSFERASE SQD2"/>
    <property type="match status" value="1"/>
</dbReference>
<dbReference type="Proteomes" id="UP001500782">
    <property type="component" value="Unassembled WGS sequence"/>
</dbReference>
<evidence type="ECO:0000313" key="3">
    <source>
        <dbReference type="Proteomes" id="UP001500782"/>
    </source>
</evidence>
<dbReference type="Gene3D" id="3.40.50.2000">
    <property type="entry name" value="Glycogen Phosphorylase B"/>
    <property type="match status" value="1"/>
</dbReference>
<evidence type="ECO:0000259" key="1">
    <source>
        <dbReference type="Pfam" id="PF00534"/>
    </source>
</evidence>
<accession>A0ABN0WRV3</accession>
<dbReference type="SUPFAM" id="SSF53756">
    <property type="entry name" value="UDP-Glycosyltransferase/glycogen phosphorylase"/>
    <property type="match status" value="1"/>
</dbReference>
<organism evidence="2 3">
    <name type="scientific">Bacillus carboniphilus</name>
    <dbReference type="NCBI Taxonomy" id="86663"/>
    <lineage>
        <taxon>Bacteria</taxon>
        <taxon>Bacillati</taxon>
        <taxon>Bacillota</taxon>
        <taxon>Bacilli</taxon>
        <taxon>Bacillales</taxon>
        <taxon>Bacillaceae</taxon>
        <taxon>Bacillus</taxon>
    </lineage>
</organism>
<dbReference type="CDD" id="cd03801">
    <property type="entry name" value="GT4_PimA-like"/>
    <property type="match status" value="1"/>
</dbReference>
<evidence type="ECO:0000313" key="2">
    <source>
        <dbReference type="EMBL" id="GAA0345163.1"/>
    </source>
</evidence>
<name>A0ABN0WRV3_9BACI</name>
<feature type="domain" description="Glycosyl transferase family 1" evidence="1">
    <location>
        <begin position="171"/>
        <end position="337"/>
    </location>
</feature>
<sequence>MKILIIWRLLTVGGVNAGWRNRAIYFKKRGITTEFLYCKDLGGMHMMQDVATVYLTQDTEEINQIILKNHYDAIVVVDTSKAYSWLEKVQYDGPILVEARTPEITKLSRNLNGVEKISPSLFIVPTSYQKRVLSILIDQHAPIKVINNCLNTSFFRPLDQGEIQLNHDPILPKNKKVVAYIGRLDVRKNWRLLLRIAKSIRMERNDIEFWVIGGARSVERDLFEQEWKSQGLTEVVKWFPVVPYQQMPHLYAKIRKSGGCTISTTKSESFGNTFIESMACGVPVVAPDISSVPEIVKHGETGFLYKEEHVKGAAECIYRLIDRPHRYDEISKTARNRVEEYFSLPVCSEQYIQLLSQIVKRGNSN</sequence>
<protein>
    <submittedName>
        <fullName evidence="2">N-acetyl-alpha-D-glucosaminyl L-malate synthase BshA</fullName>
    </submittedName>
</protein>
<dbReference type="RefSeq" id="WP_343803167.1">
    <property type="nucleotide sequence ID" value="NZ_BAAADJ010000063.1"/>
</dbReference>
<proteinExistence type="predicted"/>
<dbReference type="InterPro" id="IPR001296">
    <property type="entry name" value="Glyco_trans_1"/>
</dbReference>
<keyword evidence="3" id="KW-1185">Reference proteome</keyword>
<reference evidence="3" key="1">
    <citation type="journal article" date="2019" name="Int. J. Syst. Evol. Microbiol.">
        <title>The Global Catalogue of Microorganisms (GCM) 10K type strain sequencing project: providing services to taxonomists for standard genome sequencing and annotation.</title>
        <authorList>
            <consortium name="The Broad Institute Genomics Platform"/>
            <consortium name="The Broad Institute Genome Sequencing Center for Infectious Disease"/>
            <person name="Wu L."/>
            <person name="Ma J."/>
        </authorList>
    </citation>
    <scope>NUCLEOTIDE SEQUENCE [LARGE SCALE GENOMIC DNA]</scope>
    <source>
        <strain evidence="3">JCM 9731</strain>
    </source>
</reference>
<gene>
    <name evidence="2" type="primary">bshA_1</name>
    <name evidence="2" type="ORF">GCM10008967_39500</name>
</gene>
<dbReference type="InterPro" id="IPR050194">
    <property type="entry name" value="Glycosyltransferase_grp1"/>
</dbReference>
<comment type="caution">
    <text evidence="2">The sequence shown here is derived from an EMBL/GenBank/DDBJ whole genome shotgun (WGS) entry which is preliminary data.</text>
</comment>
<dbReference type="EMBL" id="BAAADJ010000063">
    <property type="protein sequence ID" value="GAA0345163.1"/>
    <property type="molecule type" value="Genomic_DNA"/>
</dbReference>
<dbReference type="PANTHER" id="PTHR45947">
    <property type="entry name" value="SULFOQUINOVOSYL TRANSFERASE SQD2"/>
    <property type="match status" value="1"/>
</dbReference>
<dbReference type="Pfam" id="PF00534">
    <property type="entry name" value="Glycos_transf_1"/>
    <property type="match status" value="1"/>
</dbReference>